<dbReference type="GO" id="GO:0034599">
    <property type="term" value="P:cellular response to oxidative stress"/>
    <property type="evidence" value="ECO:0007669"/>
    <property type="project" value="TreeGrafter"/>
</dbReference>
<dbReference type="EMBL" id="GL433850">
    <property type="protein sequence ID" value="EFN53826.1"/>
    <property type="molecule type" value="Genomic_DNA"/>
</dbReference>
<evidence type="ECO:0000313" key="3">
    <source>
        <dbReference type="Proteomes" id="UP000008141"/>
    </source>
</evidence>
<dbReference type="InParanoid" id="E1ZKL5"/>
<name>E1ZKL5_CHLVA</name>
<dbReference type="eggNOG" id="KOG1752">
    <property type="taxonomic scope" value="Eukaryota"/>
</dbReference>
<dbReference type="AlphaFoldDB" id="E1ZKL5"/>
<sequence length="252" mass="26796">MCSVLTLRTLAGILRLRVFIPEHKWGPMSHLPLAQEALRHLLAQLTDSASALAADPGNTRIAARLSEEWRRFTTINDFYTGLKNEICFPQISAFFPGHHAKAMAQNEEMLRLEQEVAVQLAGLSGGAVAKMATGGADSSADIDSYAGVTLADKLAAAVSENKVVVVGRSTCPFCIEVSRTLADMGLSFPYFLVDKMLSGAALHEELKKATGQRTVPYVWVAGKLLGGCDDTKALIASGEFDKVLGGAGDGSG</sequence>
<feature type="non-terminal residue" evidence="2">
    <location>
        <position position="252"/>
    </location>
</feature>
<evidence type="ECO:0000259" key="1">
    <source>
        <dbReference type="Pfam" id="PF00462"/>
    </source>
</evidence>
<feature type="domain" description="Glutaredoxin" evidence="1">
    <location>
        <begin position="163"/>
        <end position="224"/>
    </location>
</feature>
<proteinExistence type="predicted"/>
<dbReference type="GeneID" id="17353188"/>
<accession>E1ZKL5</accession>
<gene>
    <name evidence="2" type="ORF">CHLNCDRAFT_36392</name>
</gene>
<dbReference type="PANTHER" id="PTHR45694">
    <property type="entry name" value="GLUTAREDOXIN 2"/>
    <property type="match status" value="1"/>
</dbReference>
<dbReference type="GO" id="GO:0015038">
    <property type="term" value="F:glutathione disulfide oxidoreductase activity"/>
    <property type="evidence" value="ECO:0007669"/>
    <property type="project" value="TreeGrafter"/>
</dbReference>
<dbReference type="Pfam" id="PF00462">
    <property type="entry name" value="Glutaredoxin"/>
    <property type="match status" value="1"/>
</dbReference>
<evidence type="ECO:0000313" key="2">
    <source>
        <dbReference type="EMBL" id="EFN53826.1"/>
    </source>
</evidence>
<dbReference type="STRING" id="554065.E1ZKL5"/>
<dbReference type="OrthoDB" id="510272at2759"/>
<protein>
    <recommendedName>
        <fullName evidence="1">Glutaredoxin domain-containing protein</fullName>
    </recommendedName>
</protein>
<dbReference type="GO" id="GO:0005737">
    <property type="term" value="C:cytoplasm"/>
    <property type="evidence" value="ECO:0007669"/>
    <property type="project" value="TreeGrafter"/>
</dbReference>
<dbReference type="RefSeq" id="XP_005845928.1">
    <property type="nucleotide sequence ID" value="XM_005845866.1"/>
</dbReference>
<dbReference type="InterPro" id="IPR014025">
    <property type="entry name" value="Glutaredoxin_subgr"/>
</dbReference>
<dbReference type="InterPro" id="IPR036249">
    <property type="entry name" value="Thioredoxin-like_sf"/>
</dbReference>
<dbReference type="InterPro" id="IPR002109">
    <property type="entry name" value="Glutaredoxin"/>
</dbReference>
<dbReference type="KEGG" id="cvr:CHLNCDRAFT_36392"/>
<keyword evidence="3" id="KW-1185">Reference proteome</keyword>
<dbReference type="Proteomes" id="UP000008141">
    <property type="component" value="Unassembled WGS sequence"/>
</dbReference>
<dbReference type="SUPFAM" id="SSF52833">
    <property type="entry name" value="Thioredoxin-like"/>
    <property type="match status" value="1"/>
</dbReference>
<dbReference type="Gene3D" id="3.40.30.10">
    <property type="entry name" value="Glutaredoxin"/>
    <property type="match status" value="1"/>
</dbReference>
<dbReference type="PRINTS" id="PR00160">
    <property type="entry name" value="GLUTAREDOXIN"/>
</dbReference>
<dbReference type="PANTHER" id="PTHR45694:SF18">
    <property type="entry name" value="GLUTAREDOXIN-1-RELATED"/>
    <property type="match status" value="1"/>
</dbReference>
<reference evidence="2 3" key="1">
    <citation type="journal article" date="2010" name="Plant Cell">
        <title>The Chlorella variabilis NC64A genome reveals adaptation to photosymbiosis, coevolution with viruses, and cryptic sex.</title>
        <authorList>
            <person name="Blanc G."/>
            <person name="Duncan G."/>
            <person name="Agarkova I."/>
            <person name="Borodovsky M."/>
            <person name="Gurnon J."/>
            <person name="Kuo A."/>
            <person name="Lindquist E."/>
            <person name="Lucas S."/>
            <person name="Pangilinan J."/>
            <person name="Polle J."/>
            <person name="Salamov A."/>
            <person name="Terry A."/>
            <person name="Yamada T."/>
            <person name="Dunigan D.D."/>
            <person name="Grigoriev I.V."/>
            <person name="Claverie J.M."/>
            <person name="Van Etten J.L."/>
        </authorList>
    </citation>
    <scope>NUCLEOTIDE SEQUENCE [LARGE SCALE GENOMIC DNA]</scope>
    <source>
        <strain evidence="2 3">NC64A</strain>
    </source>
</reference>
<dbReference type="PROSITE" id="PS51354">
    <property type="entry name" value="GLUTAREDOXIN_2"/>
    <property type="match status" value="1"/>
</dbReference>
<organism evidence="3">
    <name type="scientific">Chlorella variabilis</name>
    <name type="common">Green alga</name>
    <dbReference type="NCBI Taxonomy" id="554065"/>
    <lineage>
        <taxon>Eukaryota</taxon>
        <taxon>Viridiplantae</taxon>
        <taxon>Chlorophyta</taxon>
        <taxon>core chlorophytes</taxon>
        <taxon>Trebouxiophyceae</taxon>
        <taxon>Chlorellales</taxon>
        <taxon>Chlorellaceae</taxon>
        <taxon>Chlorella clade</taxon>
        <taxon>Chlorella</taxon>
    </lineage>
</organism>